<evidence type="ECO:0000313" key="3">
    <source>
        <dbReference type="Proteomes" id="UP000824120"/>
    </source>
</evidence>
<feature type="compositionally biased region" description="Polar residues" evidence="1">
    <location>
        <begin position="32"/>
        <end position="50"/>
    </location>
</feature>
<gene>
    <name evidence="2" type="ORF">H5410_061820</name>
</gene>
<feature type="compositionally biased region" description="Basic and acidic residues" evidence="1">
    <location>
        <begin position="418"/>
        <end position="433"/>
    </location>
</feature>
<protein>
    <submittedName>
        <fullName evidence="2">Uncharacterized protein</fullName>
    </submittedName>
</protein>
<name>A0A9J5WAS6_SOLCO</name>
<dbReference type="Proteomes" id="UP000824120">
    <property type="component" value="Chromosome 12"/>
</dbReference>
<organism evidence="2 3">
    <name type="scientific">Solanum commersonii</name>
    <name type="common">Commerson's wild potato</name>
    <name type="synonym">Commerson's nightshade</name>
    <dbReference type="NCBI Taxonomy" id="4109"/>
    <lineage>
        <taxon>Eukaryota</taxon>
        <taxon>Viridiplantae</taxon>
        <taxon>Streptophyta</taxon>
        <taxon>Embryophyta</taxon>
        <taxon>Tracheophyta</taxon>
        <taxon>Spermatophyta</taxon>
        <taxon>Magnoliopsida</taxon>
        <taxon>eudicotyledons</taxon>
        <taxon>Gunneridae</taxon>
        <taxon>Pentapetalae</taxon>
        <taxon>asterids</taxon>
        <taxon>lamiids</taxon>
        <taxon>Solanales</taxon>
        <taxon>Solanaceae</taxon>
        <taxon>Solanoideae</taxon>
        <taxon>Solaneae</taxon>
        <taxon>Solanum</taxon>
    </lineage>
</organism>
<evidence type="ECO:0000256" key="1">
    <source>
        <dbReference type="SAM" id="MobiDB-lite"/>
    </source>
</evidence>
<reference evidence="2 3" key="1">
    <citation type="submission" date="2020-09" db="EMBL/GenBank/DDBJ databases">
        <title>De no assembly of potato wild relative species, Solanum commersonii.</title>
        <authorList>
            <person name="Cho K."/>
        </authorList>
    </citation>
    <scope>NUCLEOTIDE SEQUENCE [LARGE SCALE GENOMIC DNA]</scope>
    <source>
        <strain evidence="2">LZ3.2</strain>
        <tissue evidence="2">Leaf</tissue>
    </source>
</reference>
<dbReference type="EMBL" id="JACXVP010000012">
    <property type="protein sequence ID" value="KAG5572054.1"/>
    <property type="molecule type" value="Genomic_DNA"/>
</dbReference>
<feature type="compositionally biased region" description="Polar residues" evidence="1">
    <location>
        <begin position="1"/>
        <end position="26"/>
    </location>
</feature>
<keyword evidence="3" id="KW-1185">Reference proteome</keyword>
<sequence>MQTGHIQNETNGQSSRQSELSKQADNQIHGGNDNQNDQSKAITQHESTAVAQNSKERVNMHYQQNFPRISNNYARYDPNLQKNKNVASQDNYTYNQDQQLVATQHTSQQQIAVIKLQTHQEPEQVDQEDQWQIQKRKQHRNQDQAPPKTAWRPVSPPPKNTKDIMQKAPAASGMTPTISIHNNYINVEMQEQQSISNSKEYNKNKTSDQELQATQGSDKDSPSFNHNNKVSMHKEHNATSKNIGMDSVIPTTQHFTISSVKTVLYADEAEGGMDGGCQEKPTNLQEGVSEGENLTHVLHEADHTDPRLDYRAPATTIARHNNQNNQKQHNPKKGDDTGHLQVESGSQVDRDNGQKLQGSRDNDYKNTSDNKQNDEWHQTSLEKQHQQHSKNSPGKLSNNKSRGKMSKKKREAIKRKQQKELENQGKNRQKSDYDVINSEDEFDEDTQSLNESDDDEKGDETSAHLIKAFGSTFRSEFQAEIQEVADQQGLSPRVHSNPERLVEGNLERPSGRMIYAFAIPLGTVPTTAEVQAASHGIFRASNMDIRKFTEVD</sequence>
<feature type="compositionally biased region" description="Acidic residues" evidence="1">
    <location>
        <begin position="437"/>
        <end position="458"/>
    </location>
</feature>
<feature type="compositionally biased region" description="Polar residues" evidence="1">
    <location>
        <begin position="209"/>
        <end position="229"/>
    </location>
</feature>
<feature type="region of interest" description="Disordered" evidence="1">
    <location>
        <begin position="120"/>
        <end position="177"/>
    </location>
</feature>
<feature type="compositionally biased region" description="Basic and acidic residues" evidence="1">
    <location>
        <begin position="348"/>
        <end position="385"/>
    </location>
</feature>
<feature type="region of interest" description="Disordered" evidence="1">
    <location>
        <begin position="319"/>
        <end position="460"/>
    </location>
</feature>
<proteinExistence type="predicted"/>
<comment type="caution">
    <text evidence="2">The sequence shown here is derived from an EMBL/GenBank/DDBJ whole genome shotgun (WGS) entry which is preliminary data.</text>
</comment>
<accession>A0A9J5WAS6</accession>
<dbReference type="AlphaFoldDB" id="A0A9J5WAS6"/>
<evidence type="ECO:0000313" key="2">
    <source>
        <dbReference type="EMBL" id="KAG5572054.1"/>
    </source>
</evidence>
<feature type="compositionally biased region" description="Basic residues" evidence="1">
    <location>
        <begin position="401"/>
        <end position="417"/>
    </location>
</feature>
<feature type="region of interest" description="Disordered" evidence="1">
    <location>
        <begin position="1"/>
        <end position="50"/>
    </location>
</feature>
<feature type="compositionally biased region" description="Polar residues" evidence="1">
    <location>
        <begin position="389"/>
        <end position="400"/>
    </location>
</feature>
<feature type="region of interest" description="Disordered" evidence="1">
    <location>
        <begin position="200"/>
        <end position="229"/>
    </location>
</feature>
<dbReference type="OrthoDB" id="1326096at2759"/>